<dbReference type="OrthoDB" id="2079210at2"/>
<dbReference type="PANTHER" id="PTHR40940:SF2">
    <property type="entry name" value="BATD"/>
    <property type="match status" value="1"/>
</dbReference>
<keyword evidence="1" id="KW-0812">Transmembrane</keyword>
<keyword evidence="1" id="KW-1133">Transmembrane helix</keyword>
<name>A0A3E0ENY8_9FLAO</name>
<accession>A0A3E0ENY8</accession>
<dbReference type="Proteomes" id="UP000257136">
    <property type="component" value="Unassembled WGS sequence"/>
</dbReference>
<dbReference type="RefSeq" id="WP_115813189.1">
    <property type="nucleotide sequence ID" value="NZ_QUNI01000005.1"/>
</dbReference>
<sequence length="582" mass="65634">MKRYLILFLLCFQGLFAQVQFEARVSKTTLGLNERLRIDFLMNIDGDNFVPPSFDGFRIIAGPSQQVSQSWINGKTSFEKSYSYFLLPAQKGILTIRQAVIEFNGQIYKTQPIKINVTAATEQPRDPNDSQISADDNLYLVADITNTNPYINQPITVVYKLYFSYNIGISNWKELSKPKYNDFWSQNIEIKNLVTEEGMFKGEKYRYVVLKKVILYPQKSGKLTIEPLAMDIDVQLPTNRRDYYGRVIVADGNKRVSAGAKTINVKALPEAGKPIDFTGAVGKFDFKAIPSKTTLKNGESLDLVLSVAGTGNLKLFTLPKPEVPNALEMYDAVHTEKVNTPLSGMNGKISDSYTIVPQYKGDYIIKPMHFSYFDLGTGTYKTISSSEIKINVLDGPTQTAETHETASAGKNKIEPTEQFRYIDLRTELVSSKEPAFFGSNKFYSLLLLPFLLLPIIVLFKKKKEAIDSDVFGNRIKMNNRLAKKYLSEAKKQINNKELFYVALEKAMHNFLKAKLHIETSEMSKDNIQDLLLSRKASPEAVSSFIALTENCEIARYAPSSSATIQHDFDKAVTIISELEKQI</sequence>
<keyword evidence="1" id="KW-0472">Membrane</keyword>
<dbReference type="AlphaFoldDB" id="A0A3E0ENY8"/>
<dbReference type="EMBL" id="QUNI01000005">
    <property type="protein sequence ID" value="REG99069.1"/>
    <property type="molecule type" value="Genomic_DNA"/>
</dbReference>
<dbReference type="InterPro" id="IPR025738">
    <property type="entry name" value="BatD"/>
</dbReference>
<dbReference type="PANTHER" id="PTHR40940">
    <property type="entry name" value="PROTEIN BATD-RELATED"/>
    <property type="match status" value="1"/>
</dbReference>
<evidence type="ECO:0000256" key="2">
    <source>
        <dbReference type="SAM" id="SignalP"/>
    </source>
</evidence>
<evidence type="ECO:0000313" key="3">
    <source>
        <dbReference type="EMBL" id="REG99069.1"/>
    </source>
</evidence>
<evidence type="ECO:0000256" key="1">
    <source>
        <dbReference type="SAM" id="Phobius"/>
    </source>
</evidence>
<reference evidence="3 4" key="1">
    <citation type="submission" date="2018-08" db="EMBL/GenBank/DDBJ databases">
        <title>Genomic Encyclopedia of Archaeal and Bacterial Type Strains, Phase II (KMG-II): from individual species to whole genera.</title>
        <authorList>
            <person name="Goeker M."/>
        </authorList>
    </citation>
    <scope>NUCLEOTIDE SEQUENCE [LARGE SCALE GENOMIC DNA]</scope>
    <source>
        <strain evidence="3 4">DSM 100880</strain>
    </source>
</reference>
<feature type="chain" id="PRO_5017609451" evidence="2">
    <location>
        <begin position="18"/>
        <end position="582"/>
    </location>
</feature>
<keyword evidence="2" id="KW-0732">Signal</keyword>
<protein>
    <submittedName>
        <fullName evidence="3">Oxygen tolerance protein BatD</fullName>
    </submittedName>
</protein>
<organism evidence="3 4">
    <name type="scientific">Flavobacterium aquicola</name>
    <dbReference type="NCBI Taxonomy" id="1682742"/>
    <lineage>
        <taxon>Bacteria</taxon>
        <taxon>Pseudomonadati</taxon>
        <taxon>Bacteroidota</taxon>
        <taxon>Flavobacteriia</taxon>
        <taxon>Flavobacteriales</taxon>
        <taxon>Flavobacteriaceae</taxon>
        <taxon>Flavobacterium</taxon>
    </lineage>
</organism>
<feature type="transmembrane region" description="Helical" evidence="1">
    <location>
        <begin position="442"/>
        <end position="459"/>
    </location>
</feature>
<comment type="caution">
    <text evidence="3">The sequence shown here is derived from an EMBL/GenBank/DDBJ whole genome shotgun (WGS) entry which is preliminary data.</text>
</comment>
<gene>
    <name evidence="3" type="ORF">C8P67_105237</name>
</gene>
<proteinExistence type="predicted"/>
<feature type="signal peptide" evidence="2">
    <location>
        <begin position="1"/>
        <end position="17"/>
    </location>
</feature>
<evidence type="ECO:0000313" key="4">
    <source>
        <dbReference type="Proteomes" id="UP000257136"/>
    </source>
</evidence>
<keyword evidence="4" id="KW-1185">Reference proteome</keyword>
<dbReference type="Pfam" id="PF13584">
    <property type="entry name" value="BatD"/>
    <property type="match status" value="2"/>
</dbReference>